<comment type="caution">
    <text evidence="1">The sequence shown here is derived from an EMBL/GenBank/DDBJ whole genome shotgun (WGS) entry which is preliminary data.</text>
</comment>
<evidence type="ECO:0000313" key="2">
    <source>
        <dbReference type="Proteomes" id="UP001549146"/>
    </source>
</evidence>
<name>A0ABV2LSJ4_9FLAO</name>
<organism evidence="1 2">
    <name type="scientific">Moheibacter stercoris</name>
    <dbReference type="NCBI Taxonomy" id="1628251"/>
    <lineage>
        <taxon>Bacteria</taxon>
        <taxon>Pseudomonadati</taxon>
        <taxon>Bacteroidota</taxon>
        <taxon>Flavobacteriia</taxon>
        <taxon>Flavobacteriales</taxon>
        <taxon>Weeksellaceae</taxon>
        <taxon>Moheibacter</taxon>
    </lineage>
</organism>
<sequence length="206" mass="24303">MRAFMKILICLLFFSCSKQVKIQRIYDNNYDTSKVVFPYSIDNNKLDSIYIYSPISFNLINSLNSNMKFESFTQNKNQTHNDFIVNNKFYRTSDIKIHEINFSPKSENKIIIYLKYKIAFSNLDLSNQNKIKAIFQSRQKDSIVIKNNSYVDKELVKLKNDDFLILNLKTNSSSQFYIYCFINNSFIKLNETQIINTPNLHSICNN</sequence>
<proteinExistence type="predicted"/>
<reference evidence="1 2" key="1">
    <citation type="submission" date="2024-06" db="EMBL/GenBank/DDBJ databases">
        <title>Genomic Encyclopedia of Type Strains, Phase IV (KMG-IV): sequencing the most valuable type-strain genomes for metagenomic binning, comparative biology and taxonomic classification.</title>
        <authorList>
            <person name="Goeker M."/>
        </authorList>
    </citation>
    <scope>NUCLEOTIDE SEQUENCE [LARGE SCALE GENOMIC DNA]</scope>
    <source>
        <strain evidence="1 2">DSM 29388</strain>
    </source>
</reference>
<accession>A0ABV2LSJ4</accession>
<evidence type="ECO:0008006" key="3">
    <source>
        <dbReference type="Google" id="ProtNLM"/>
    </source>
</evidence>
<dbReference type="Proteomes" id="UP001549146">
    <property type="component" value="Unassembled WGS sequence"/>
</dbReference>
<dbReference type="EMBL" id="JBEPMO010000001">
    <property type="protein sequence ID" value="MET3730472.1"/>
    <property type="molecule type" value="Genomic_DNA"/>
</dbReference>
<keyword evidence="2" id="KW-1185">Reference proteome</keyword>
<evidence type="ECO:0000313" key="1">
    <source>
        <dbReference type="EMBL" id="MET3730472.1"/>
    </source>
</evidence>
<gene>
    <name evidence="1" type="ORF">ABID46_000024</name>
</gene>
<protein>
    <recommendedName>
        <fullName evidence="3">Lipoprotein</fullName>
    </recommendedName>
</protein>